<dbReference type="OrthoDB" id="1877256at2"/>
<dbReference type="PROSITE" id="PS01124">
    <property type="entry name" value="HTH_ARAC_FAMILY_2"/>
    <property type="match status" value="1"/>
</dbReference>
<evidence type="ECO:0000256" key="4">
    <source>
        <dbReference type="SAM" id="Phobius"/>
    </source>
</evidence>
<dbReference type="RefSeq" id="WP_112880858.1">
    <property type="nucleotide sequence ID" value="NZ_QLUW01000001.1"/>
</dbReference>
<evidence type="ECO:0000313" key="7">
    <source>
        <dbReference type="Proteomes" id="UP000249260"/>
    </source>
</evidence>
<proteinExistence type="predicted"/>
<gene>
    <name evidence="6" type="ORF">DL346_04540</name>
</gene>
<feature type="transmembrane region" description="Helical" evidence="4">
    <location>
        <begin position="12"/>
        <end position="33"/>
    </location>
</feature>
<dbReference type="Pfam" id="PF17853">
    <property type="entry name" value="GGDEF_2"/>
    <property type="match status" value="1"/>
</dbReference>
<evidence type="ECO:0000313" key="6">
    <source>
        <dbReference type="EMBL" id="RAP77735.1"/>
    </source>
</evidence>
<dbReference type="InterPro" id="IPR018062">
    <property type="entry name" value="HTH_AraC-typ_CS"/>
</dbReference>
<dbReference type="GO" id="GO:0043565">
    <property type="term" value="F:sequence-specific DNA binding"/>
    <property type="evidence" value="ECO:0007669"/>
    <property type="project" value="InterPro"/>
</dbReference>
<accession>A0A328U9Y4</accession>
<dbReference type="InterPro" id="IPR018060">
    <property type="entry name" value="HTH_AraC"/>
</dbReference>
<name>A0A328U9Y4_9BACL</name>
<dbReference type="SMART" id="SM00342">
    <property type="entry name" value="HTH_ARAC"/>
    <property type="match status" value="1"/>
</dbReference>
<dbReference type="InterPro" id="IPR041522">
    <property type="entry name" value="CdaR_GGDEF"/>
</dbReference>
<evidence type="ECO:0000259" key="5">
    <source>
        <dbReference type="PROSITE" id="PS01124"/>
    </source>
</evidence>
<dbReference type="Pfam" id="PF12833">
    <property type="entry name" value="HTH_18"/>
    <property type="match status" value="1"/>
</dbReference>
<dbReference type="AlphaFoldDB" id="A0A328U9Y4"/>
<keyword evidence="4" id="KW-0472">Membrane</keyword>
<reference evidence="6 7" key="1">
    <citation type="submission" date="2018-06" db="EMBL/GenBank/DDBJ databases">
        <title>Paenibacillus montanisoli sp. nov., isolated from mountain area soil.</title>
        <authorList>
            <person name="Wu M."/>
        </authorList>
    </citation>
    <scope>NUCLEOTIDE SEQUENCE [LARGE SCALE GENOMIC DNA]</scope>
    <source>
        <strain evidence="6 7">RA17</strain>
    </source>
</reference>
<protein>
    <recommendedName>
        <fullName evidence="5">HTH araC/xylS-type domain-containing protein</fullName>
    </recommendedName>
</protein>
<evidence type="ECO:0000256" key="3">
    <source>
        <dbReference type="ARBA" id="ARBA00023163"/>
    </source>
</evidence>
<sequence length="734" mass="84019">MNRTWLRKMIWSYLPIFCIMFSFLFFVFFQTLVEQNNRNTKASTKVFANQLLQSVDVSLKTLDTMMIRELVSSKLLNDFFLQSGSDNVFLNYQIVNRMLQMQQEMSIIDSYYLVRFKDGIVFSGMTTNMDDFKDIAFIRSQMQHNDKQTSTWSSIRTYRELLSQKPKQVISLVRKVSVGSGADGMVVVNVSAASLRNIIKDMYDPKQAFVTLYDRDGQPLFMPSEAEQTGKVLASQTSAYSGWTVESGVVNGKVVSAISNLSSIWLVLGLLIFLAGGVSIVYITRKNYKPIEELVFRVQDQFGAGKPTLGRLAVDEFTFIETAINNFAEQTKLFRKEAEESAVRKQKAIFRELMQSERGAQADAIDLTALPTHDKLRVFVIEIDNPEHMFHHYKSRDQSLFKFVISSAAHELFTQHGVPIWLEWTTPLQMTGILFLAGTSDQDAETICERINAWINQHLAFSVTIGLGETASDAANAGVSNRQALEALTFKAALGHNRVIHYSETQHAATQKETNKHLQAIHRLIQQFRLHEEGWRESFDELFNGMRCCCLPRSEISDLCRYFVAHMDLQLSQASKDYYDVWTTEASASLRHIIEEFDTLEQLQSLFGVTLQNYADQMELLYGSRLHHQLLQDIRAYIGVHFANPEMSLEYLGDKFGISAKYISQLFKDEFGENFLDYLSQLRISEAKKRLLEEPDSIQEVGERVGYLNAATFRRVFRKVEGISPVDFRKRHAI</sequence>
<evidence type="ECO:0000256" key="2">
    <source>
        <dbReference type="ARBA" id="ARBA00023125"/>
    </source>
</evidence>
<organism evidence="6 7">
    <name type="scientific">Paenibacillus montanisoli</name>
    <dbReference type="NCBI Taxonomy" id="2081970"/>
    <lineage>
        <taxon>Bacteria</taxon>
        <taxon>Bacillati</taxon>
        <taxon>Bacillota</taxon>
        <taxon>Bacilli</taxon>
        <taxon>Bacillales</taxon>
        <taxon>Paenibacillaceae</taxon>
        <taxon>Paenibacillus</taxon>
    </lineage>
</organism>
<dbReference type="PROSITE" id="PS00041">
    <property type="entry name" value="HTH_ARAC_FAMILY_1"/>
    <property type="match status" value="1"/>
</dbReference>
<dbReference type="PANTHER" id="PTHR43280:SF28">
    <property type="entry name" value="HTH-TYPE TRANSCRIPTIONAL ACTIVATOR RHAS"/>
    <property type="match status" value="1"/>
</dbReference>
<keyword evidence="1" id="KW-0805">Transcription regulation</keyword>
<dbReference type="SUPFAM" id="SSF46689">
    <property type="entry name" value="Homeodomain-like"/>
    <property type="match status" value="1"/>
</dbReference>
<comment type="caution">
    <text evidence="6">The sequence shown here is derived from an EMBL/GenBank/DDBJ whole genome shotgun (WGS) entry which is preliminary data.</text>
</comment>
<dbReference type="PANTHER" id="PTHR43280">
    <property type="entry name" value="ARAC-FAMILY TRANSCRIPTIONAL REGULATOR"/>
    <property type="match status" value="1"/>
</dbReference>
<dbReference type="GO" id="GO:0003700">
    <property type="term" value="F:DNA-binding transcription factor activity"/>
    <property type="evidence" value="ECO:0007669"/>
    <property type="project" value="InterPro"/>
</dbReference>
<keyword evidence="3" id="KW-0804">Transcription</keyword>
<dbReference type="Gene3D" id="1.10.10.60">
    <property type="entry name" value="Homeodomain-like"/>
    <property type="match status" value="2"/>
</dbReference>
<evidence type="ECO:0000256" key="1">
    <source>
        <dbReference type="ARBA" id="ARBA00023015"/>
    </source>
</evidence>
<dbReference type="InterPro" id="IPR009057">
    <property type="entry name" value="Homeodomain-like_sf"/>
</dbReference>
<feature type="domain" description="HTH araC/xylS-type" evidence="5">
    <location>
        <begin position="632"/>
        <end position="731"/>
    </location>
</feature>
<keyword evidence="4" id="KW-1133">Transmembrane helix</keyword>
<keyword evidence="2" id="KW-0238">DNA-binding</keyword>
<keyword evidence="4" id="KW-0812">Transmembrane</keyword>
<keyword evidence="7" id="KW-1185">Reference proteome</keyword>
<dbReference type="EMBL" id="QLUW01000001">
    <property type="protein sequence ID" value="RAP77735.1"/>
    <property type="molecule type" value="Genomic_DNA"/>
</dbReference>
<feature type="transmembrane region" description="Helical" evidence="4">
    <location>
        <begin position="263"/>
        <end position="283"/>
    </location>
</feature>
<dbReference type="Proteomes" id="UP000249260">
    <property type="component" value="Unassembled WGS sequence"/>
</dbReference>